<evidence type="ECO:0000256" key="1">
    <source>
        <dbReference type="SAM" id="Phobius"/>
    </source>
</evidence>
<dbReference type="SUPFAM" id="SSF55166">
    <property type="entry name" value="Hedgehog/DD-peptidase"/>
    <property type="match status" value="1"/>
</dbReference>
<evidence type="ECO:0000313" key="2">
    <source>
        <dbReference type="EMBL" id="RHG65474.1"/>
    </source>
</evidence>
<keyword evidence="1" id="KW-0812">Transmembrane</keyword>
<reference evidence="2 3" key="1">
    <citation type="submission" date="2018-08" db="EMBL/GenBank/DDBJ databases">
        <title>A genome reference for cultivated species of the human gut microbiota.</title>
        <authorList>
            <person name="Zou Y."/>
            <person name="Xue W."/>
            <person name="Luo G."/>
        </authorList>
    </citation>
    <scope>NUCLEOTIDE SEQUENCE [LARGE SCALE GENOMIC DNA]</scope>
    <source>
        <strain evidence="2 3">AM22-1</strain>
    </source>
</reference>
<sequence>MSKFRRIKHSLNIKKAIFSRDFVTFAAKFGDAVPVLPEEYRILFRENKIIMKISKNRYLQGFGIVVLLLALVRVIFPGVAKPKVAAAGAADSTLVAAKDSAASDASSAEISDASADAEGNVAEDLKEDELSVMPDTAQSGKPSIFFDKDGKEVKHRIFSVPHFGNTFPDQQDVQILAATKHGVKPVQNRLEAENSKGKLVYVGSNPFFYVDKLNNSIPYLVPRASVLLQDIGRAYFDSLQIKGIPLHKIIVTSILRTKDDVAKLRTRNGNATENSCHLYGTTFDICYNRYKQIQTREQPRRQVQNDTLKWVFSEVLRDFRDKNRCYIKYEVKQGCFHITVK</sequence>
<comment type="caution">
    <text evidence="2">The sequence shown here is derived from an EMBL/GenBank/DDBJ whole genome shotgun (WGS) entry which is preliminary data.</text>
</comment>
<dbReference type="EMBL" id="QRIN01000031">
    <property type="protein sequence ID" value="RHG65474.1"/>
    <property type="molecule type" value="Genomic_DNA"/>
</dbReference>
<dbReference type="InterPro" id="IPR009045">
    <property type="entry name" value="Zn_M74/Hedgehog-like"/>
</dbReference>
<organism evidence="2 3">
    <name type="scientific">Segatella copri</name>
    <dbReference type="NCBI Taxonomy" id="165179"/>
    <lineage>
        <taxon>Bacteria</taxon>
        <taxon>Pseudomonadati</taxon>
        <taxon>Bacteroidota</taxon>
        <taxon>Bacteroidia</taxon>
        <taxon>Bacteroidales</taxon>
        <taxon>Prevotellaceae</taxon>
        <taxon>Segatella</taxon>
    </lineage>
</organism>
<dbReference type="Proteomes" id="UP000286501">
    <property type="component" value="Unassembled WGS sequence"/>
</dbReference>
<dbReference type="AlphaFoldDB" id="A0A3E5DVF7"/>
<dbReference type="Pfam" id="PF18979">
    <property type="entry name" value="DUF5715"/>
    <property type="match status" value="1"/>
</dbReference>
<accession>A0A3E5DVF7</accession>
<gene>
    <name evidence="2" type="ORF">DW250_08565</name>
</gene>
<dbReference type="InterPro" id="IPR043769">
    <property type="entry name" value="DUF5715"/>
</dbReference>
<feature type="transmembrane region" description="Helical" evidence="1">
    <location>
        <begin position="58"/>
        <end position="76"/>
    </location>
</feature>
<protein>
    <submittedName>
        <fullName evidence="2">Uncharacterized protein</fullName>
    </submittedName>
</protein>
<name>A0A3E5DVF7_9BACT</name>
<proteinExistence type="predicted"/>
<keyword evidence="1" id="KW-0472">Membrane</keyword>
<evidence type="ECO:0000313" key="3">
    <source>
        <dbReference type="Proteomes" id="UP000286501"/>
    </source>
</evidence>
<keyword evidence="1" id="KW-1133">Transmembrane helix</keyword>